<keyword evidence="2" id="KW-1185">Reference proteome</keyword>
<dbReference type="InterPro" id="IPR012106">
    <property type="entry name" value="Phage_Mu_Gp1"/>
</dbReference>
<protein>
    <submittedName>
        <fullName evidence="1">Mu-like prophage Flumu I protein</fullName>
    </submittedName>
</protein>
<evidence type="ECO:0000313" key="2">
    <source>
        <dbReference type="Proteomes" id="UP000001933"/>
    </source>
</evidence>
<proteinExistence type="predicted"/>
<sequence>MQSESGGVLTMGEKIRVLLKEMTGVPGEFQVLPAGRIDMKGYGSATLDEAGATEIIAEFARRGLDMVIDYEHQTLKDSQAPAAGWIKALTWKGSDGLWAVVDWTRQASNYLANREYRYFSPVVLIEEASGRIVAMLNVALTNMPRIDNLKPLVAKWNLTGDGEPASQNKAKEIVMIEKLRKLLGLADDAGEDKVLEAATLAVNTAKEAGGKGEVVACREVLEALGAKENADREEVIRIVASLKTPGDVAVQLSHQVAELTRKIAEMNQQDLIALSLKEGKTSPEELDKWGRDLALKNPDQFKLIVLSRPAGSVIPVEGLRVLKDSDPGKMDDAQKSINAMMGIDEDTFKKYNQ</sequence>
<name>Q2LQS0_SYNAS</name>
<accession>Q2LQS0</accession>
<dbReference type="Pfam" id="PF10123">
    <property type="entry name" value="Mu-like_Pro"/>
    <property type="match status" value="1"/>
</dbReference>
<dbReference type="EMBL" id="CP000252">
    <property type="protein sequence ID" value="ABC76426.1"/>
    <property type="molecule type" value="Genomic_DNA"/>
</dbReference>
<dbReference type="AlphaFoldDB" id="Q2LQS0"/>
<dbReference type="InParanoid" id="Q2LQS0"/>
<organism evidence="1 2">
    <name type="scientific">Syntrophus aciditrophicus (strain SB)</name>
    <dbReference type="NCBI Taxonomy" id="56780"/>
    <lineage>
        <taxon>Bacteria</taxon>
        <taxon>Pseudomonadati</taxon>
        <taxon>Thermodesulfobacteriota</taxon>
        <taxon>Syntrophia</taxon>
        <taxon>Syntrophales</taxon>
        <taxon>Syntrophaceae</taxon>
        <taxon>Syntrophus</taxon>
    </lineage>
</organism>
<dbReference type="STRING" id="56780.SYN_02300"/>
<dbReference type="eggNOG" id="COG4388">
    <property type="taxonomic scope" value="Bacteria"/>
</dbReference>
<gene>
    <name evidence="1" type="ORF">SYN_02300</name>
</gene>
<dbReference type="HOGENOM" id="CLU_062795_2_1_7"/>
<dbReference type="Proteomes" id="UP000001933">
    <property type="component" value="Chromosome"/>
</dbReference>
<dbReference type="KEGG" id="sat:SYN_02300"/>
<reference evidence="1 2" key="1">
    <citation type="journal article" date="2007" name="Proc. Natl. Acad. Sci. U.S.A.">
        <title>The genome of Syntrophus aciditrophicus: life at the thermodynamic limit of microbial growth.</title>
        <authorList>
            <person name="McInerney M.J."/>
            <person name="Rohlin L."/>
            <person name="Mouttaki H."/>
            <person name="Kim U."/>
            <person name="Krupp R.S."/>
            <person name="Rios-Hernandez L."/>
            <person name="Sieber J."/>
            <person name="Struchtemeyer C.G."/>
            <person name="Bhattacharyya A."/>
            <person name="Campbell J.W."/>
            <person name="Gunsalus R.P."/>
        </authorList>
    </citation>
    <scope>NUCLEOTIDE SEQUENCE [LARGE SCALE GENOMIC DNA]</scope>
    <source>
        <strain evidence="1 2">SB</strain>
    </source>
</reference>
<evidence type="ECO:0000313" key="1">
    <source>
        <dbReference type="EMBL" id="ABC76426.1"/>
    </source>
</evidence>